<evidence type="ECO:0000256" key="6">
    <source>
        <dbReference type="ARBA" id="ARBA00022525"/>
    </source>
</evidence>
<reference evidence="19 20" key="1">
    <citation type="journal article" date="2019" name="Nat. Ecol. Evol.">
        <title>Megaphylogeny resolves global patterns of mushroom evolution.</title>
        <authorList>
            <person name="Varga T."/>
            <person name="Krizsan K."/>
            <person name="Foldi C."/>
            <person name="Dima B."/>
            <person name="Sanchez-Garcia M."/>
            <person name="Sanchez-Ramirez S."/>
            <person name="Szollosi G.J."/>
            <person name="Szarkandi J.G."/>
            <person name="Papp V."/>
            <person name="Albert L."/>
            <person name="Andreopoulos W."/>
            <person name="Angelini C."/>
            <person name="Antonin V."/>
            <person name="Barry K.W."/>
            <person name="Bougher N.L."/>
            <person name="Buchanan P."/>
            <person name="Buyck B."/>
            <person name="Bense V."/>
            <person name="Catcheside P."/>
            <person name="Chovatia M."/>
            <person name="Cooper J."/>
            <person name="Damon W."/>
            <person name="Desjardin D."/>
            <person name="Finy P."/>
            <person name="Geml J."/>
            <person name="Haridas S."/>
            <person name="Hughes K."/>
            <person name="Justo A."/>
            <person name="Karasinski D."/>
            <person name="Kautmanova I."/>
            <person name="Kiss B."/>
            <person name="Kocsube S."/>
            <person name="Kotiranta H."/>
            <person name="LaButti K.M."/>
            <person name="Lechner B.E."/>
            <person name="Liimatainen K."/>
            <person name="Lipzen A."/>
            <person name="Lukacs Z."/>
            <person name="Mihaltcheva S."/>
            <person name="Morgado L.N."/>
            <person name="Niskanen T."/>
            <person name="Noordeloos M.E."/>
            <person name="Ohm R.A."/>
            <person name="Ortiz-Santana B."/>
            <person name="Ovrebo C."/>
            <person name="Racz N."/>
            <person name="Riley R."/>
            <person name="Savchenko A."/>
            <person name="Shiryaev A."/>
            <person name="Soop K."/>
            <person name="Spirin V."/>
            <person name="Szebenyi C."/>
            <person name="Tomsovsky M."/>
            <person name="Tulloss R.E."/>
            <person name="Uehling J."/>
            <person name="Grigoriev I.V."/>
            <person name="Vagvolgyi C."/>
            <person name="Papp T."/>
            <person name="Martin F.M."/>
            <person name="Miettinen O."/>
            <person name="Hibbett D.S."/>
            <person name="Nagy L.G."/>
        </authorList>
    </citation>
    <scope>NUCLEOTIDE SEQUENCE [LARGE SCALE GENOMIC DNA]</scope>
    <source>
        <strain evidence="19 20">CBS 166.37</strain>
    </source>
</reference>
<evidence type="ECO:0000256" key="8">
    <source>
        <dbReference type="ARBA" id="ARBA00022737"/>
    </source>
</evidence>
<dbReference type="OrthoDB" id="2121828at2759"/>
<evidence type="ECO:0000256" key="13">
    <source>
        <dbReference type="ARBA" id="ARBA00023185"/>
    </source>
</evidence>
<proteinExistence type="inferred from homology"/>
<comment type="catalytic activity">
    <reaction evidence="1">
        <text>4 hydroquinone + O2 = 4 benzosemiquinone + 2 H2O</text>
        <dbReference type="Rhea" id="RHEA:11276"/>
        <dbReference type="ChEBI" id="CHEBI:15377"/>
        <dbReference type="ChEBI" id="CHEBI:15379"/>
        <dbReference type="ChEBI" id="CHEBI:17594"/>
        <dbReference type="ChEBI" id="CHEBI:17977"/>
        <dbReference type="EC" id="1.10.3.2"/>
    </reaction>
</comment>
<evidence type="ECO:0000256" key="1">
    <source>
        <dbReference type="ARBA" id="ARBA00000349"/>
    </source>
</evidence>
<dbReference type="CDD" id="cd13856">
    <property type="entry name" value="CuRO_1_Tv-LCC_like"/>
    <property type="match status" value="1"/>
</dbReference>
<evidence type="ECO:0000256" key="4">
    <source>
        <dbReference type="ARBA" id="ARBA00010609"/>
    </source>
</evidence>
<keyword evidence="15" id="KW-0732">Signal</keyword>
<keyword evidence="9" id="KW-0560">Oxidoreductase</keyword>
<evidence type="ECO:0000256" key="12">
    <source>
        <dbReference type="ARBA" id="ARBA00023180"/>
    </source>
</evidence>
<evidence type="ECO:0000256" key="2">
    <source>
        <dbReference type="ARBA" id="ARBA00001935"/>
    </source>
</evidence>
<comment type="similarity">
    <text evidence="4">Belongs to the multicopper oxidase family.</text>
</comment>
<dbReference type="SUPFAM" id="SSF49503">
    <property type="entry name" value="Cupredoxins"/>
    <property type="match status" value="3"/>
</dbReference>
<evidence type="ECO:0000313" key="20">
    <source>
        <dbReference type="Proteomes" id="UP000308652"/>
    </source>
</evidence>
<keyword evidence="7" id="KW-0479">Metal-binding</keyword>
<dbReference type="GO" id="GO:0005507">
    <property type="term" value="F:copper ion binding"/>
    <property type="evidence" value="ECO:0007669"/>
    <property type="project" value="InterPro"/>
</dbReference>
<keyword evidence="12" id="KW-0325">Glycoprotein</keyword>
<dbReference type="AlphaFoldDB" id="A0A5C3LNH1"/>
<keyword evidence="10" id="KW-0186">Copper</keyword>
<sequence length="525" mass="56910">MQLLFYVLVFPFIISISNAALGPSDSLEISNKIIAPDGYERSSVLVNGVYPSPLIQARKGARFHMKVINSLTDDTMQRGTSIHWHGIIQRGTGWADGPVGVNQCPIAPNHTFVYDFPSYHQAGTFWYHSHFGTQYCDGLRGPLVIYDPNDPHKDLYDKSTIITLGEWYHTPSPSVVGIAVADTTLINGKGRFPGGPEVGLAIIGVEQGKRYRMRLVSISCDSNYVFSIDGHEFTVIEADGENTLPLLADNVQIFSGQRYSLVLHANQPIDNYWIRSLPNSGHRGISTTFSGGVNSAILRYKGAPIADPNSISTPTKPLSEADLHPLDNPATPGDPNPEGADVRINLALSIANFTFFINGKSFVPPTIPVLLQILSGARDAQDLMPQGSIITLPRNKVIELTVPGGVPGGPHPFHLHGHAFSVIRSAGNDTQPNYASPVRRDVVNIGNAGSNVTIRFRTDNPGPWIFHCHIDFHLKEGLAIVFAEDPAGAAARIHPPDAWDELCPIYDGLAPAQTSVQIVPPAPTA</sequence>
<evidence type="ECO:0000256" key="9">
    <source>
        <dbReference type="ARBA" id="ARBA00023002"/>
    </source>
</evidence>
<dbReference type="Proteomes" id="UP000308652">
    <property type="component" value="Unassembled WGS sequence"/>
</dbReference>
<evidence type="ECO:0000256" key="10">
    <source>
        <dbReference type="ARBA" id="ARBA00023008"/>
    </source>
</evidence>
<dbReference type="Pfam" id="PF07731">
    <property type="entry name" value="Cu-oxidase_2"/>
    <property type="match status" value="1"/>
</dbReference>
<dbReference type="InterPro" id="IPR002355">
    <property type="entry name" value="Cu_oxidase_Cu_BS"/>
</dbReference>
<evidence type="ECO:0000256" key="15">
    <source>
        <dbReference type="SAM" id="SignalP"/>
    </source>
</evidence>
<keyword evidence="6" id="KW-0964">Secreted</keyword>
<dbReference type="GO" id="GO:0052716">
    <property type="term" value="F:hydroquinone:oxygen oxidoreductase activity"/>
    <property type="evidence" value="ECO:0007669"/>
    <property type="project" value="UniProtKB-EC"/>
</dbReference>
<evidence type="ECO:0000313" key="19">
    <source>
        <dbReference type="EMBL" id="TFK33823.1"/>
    </source>
</evidence>
<comment type="subcellular location">
    <subcellularLocation>
        <location evidence="3">Secreted</location>
    </subcellularLocation>
</comment>
<dbReference type="InterPro" id="IPR008972">
    <property type="entry name" value="Cupredoxin"/>
</dbReference>
<evidence type="ECO:0000256" key="14">
    <source>
        <dbReference type="SAM" id="MobiDB-lite"/>
    </source>
</evidence>
<feature type="domain" description="Plastocyanin-like" evidence="16">
    <location>
        <begin position="159"/>
        <end position="303"/>
    </location>
</feature>
<evidence type="ECO:0000259" key="18">
    <source>
        <dbReference type="Pfam" id="PF07732"/>
    </source>
</evidence>
<feature type="domain" description="Plastocyanin-like" evidence="18">
    <location>
        <begin position="30"/>
        <end position="149"/>
    </location>
</feature>
<evidence type="ECO:0000256" key="3">
    <source>
        <dbReference type="ARBA" id="ARBA00004613"/>
    </source>
</evidence>
<dbReference type="STRING" id="68775.A0A5C3LNH1"/>
<keyword evidence="13" id="KW-0439">Lignin degradation</keyword>
<dbReference type="EMBL" id="ML213641">
    <property type="protein sequence ID" value="TFK33823.1"/>
    <property type="molecule type" value="Genomic_DNA"/>
</dbReference>
<evidence type="ECO:0000259" key="16">
    <source>
        <dbReference type="Pfam" id="PF00394"/>
    </source>
</evidence>
<dbReference type="Gene3D" id="2.60.40.420">
    <property type="entry name" value="Cupredoxins - blue copper proteins"/>
    <property type="match status" value="3"/>
</dbReference>
<feature type="region of interest" description="Disordered" evidence="14">
    <location>
        <begin position="308"/>
        <end position="339"/>
    </location>
</feature>
<feature type="signal peptide" evidence="15">
    <location>
        <begin position="1"/>
        <end position="19"/>
    </location>
</feature>
<dbReference type="PANTHER" id="PTHR11709:SF511">
    <property type="entry name" value="LACCASE"/>
    <property type="match status" value="1"/>
</dbReference>
<dbReference type="InterPro" id="IPR045087">
    <property type="entry name" value="Cu-oxidase_fam"/>
</dbReference>
<dbReference type="EC" id="1.10.3.2" evidence="5"/>
<feature type="chain" id="PRO_5022824368" description="laccase" evidence="15">
    <location>
        <begin position="20"/>
        <end position="525"/>
    </location>
</feature>
<name>A0A5C3LNH1_9AGAR</name>
<dbReference type="GO" id="GO:0046274">
    <property type="term" value="P:lignin catabolic process"/>
    <property type="evidence" value="ECO:0007669"/>
    <property type="project" value="UniProtKB-KW"/>
</dbReference>
<keyword evidence="11" id="KW-1015">Disulfide bond</keyword>
<dbReference type="GO" id="GO:0005576">
    <property type="term" value="C:extracellular region"/>
    <property type="evidence" value="ECO:0007669"/>
    <property type="project" value="UniProtKB-SubCell"/>
</dbReference>
<dbReference type="Pfam" id="PF07732">
    <property type="entry name" value="Cu-oxidase_3"/>
    <property type="match status" value="1"/>
</dbReference>
<dbReference type="InterPro" id="IPR033138">
    <property type="entry name" value="Cu_oxidase_CS"/>
</dbReference>
<comment type="cofactor">
    <cofactor evidence="2">
        <name>Cu cation</name>
        <dbReference type="ChEBI" id="CHEBI:23378"/>
    </cofactor>
</comment>
<gene>
    <name evidence="19" type="ORF">BDQ12DRAFT_765906</name>
</gene>
<dbReference type="CDD" id="cd13903">
    <property type="entry name" value="CuRO_3_Tv-LCC_like"/>
    <property type="match status" value="1"/>
</dbReference>
<evidence type="ECO:0000256" key="7">
    <source>
        <dbReference type="ARBA" id="ARBA00022723"/>
    </source>
</evidence>
<keyword evidence="20" id="KW-1185">Reference proteome</keyword>
<evidence type="ECO:0000259" key="17">
    <source>
        <dbReference type="Pfam" id="PF07731"/>
    </source>
</evidence>
<dbReference type="PROSITE" id="PS00079">
    <property type="entry name" value="MULTICOPPER_OXIDASE1"/>
    <property type="match status" value="2"/>
</dbReference>
<dbReference type="FunFam" id="2.60.40.420:FF:000112">
    <property type="entry name" value="Laccase B"/>
    <property type="match status" value="1"/>
</dbReference>
<accession>A0A5C3LNH1</accession>
<evidence type="ECO:0000256" key="11">
    <source>
        <dbReference type="ARBA" id="ARBA00023157"/>
    </source>
</evidence>
<organism evidence="19 20">
    <name type="scientific">Crucibulum laeve</name>
    <dbReference type="NCBI Taxonomy" id="68775"/>
    <lineage>
        <taxon>Eukaryota</taxon>
        <taxon>Fungi</taxon>
        <taxon>Dikarya</taxon>
        <taxon>Basidiomycota</taxon>
        <taxon>Agaricomycotina</taxon>
        <taxon>Agaricomycetes</taxon>
        <taxon>Agaricomycetidae</taxon>
        <taxon>Agaricales</taxon>
        <taxon>Agaricineae</taxon>
        <taxon>Nidulariaceae</taxon>
        <taxon>Crucibulum</taxon>
    </lineage>
</organism>
<dbReference type="PROSITE" id="PS00080">
    <property type="entry name" value="MULTICOPPER_OXIDASE2"/>
    <property type="match status" value="1"/>
</dbReference>
<protein>
    <recommendedName>
        <fullName evidence="5">laccase</fullName>
        <ecNumber evidence="5">1.10.3.2</ecNumber>
    </recommendedName>
</protein>
<dbReference type="InterPro" id="IPR011707">
    <property type="entry name" value="Cu-oxidase-like_N"/>
</dbReference>
<dbReference type="PANTHER" id="PTHR11709">
    <property type="entry name" value="MULTI-COPPER OXIDASE"/>
    <property type="match status" value="1"/>
</dbReference>
<evidence type="ECO:0000256" key="5">
    <source>
        <dbReference type="ARBA" id="ARBA00012297"/>
    </source>
</evidence>
<dbReference type="InterPro" id="IPR001117">
    <property type="entry name" value="Cu-oxidase_2nd"/>
</dbReference>
<keyword evidence="8" id="KW-0677">Repeat</keyword>
<feature type="domain" description="Plastocyanin-like" evidence="17">
    <location>
        <begin position="363"/>
        <end position="486"/>
    </location>
</feature>
<dbReference type="FunFam" id="2.60.40.420:FF:000045">
    <property type="entry name" value="Laccase 2"/>
    <property type="match status" value="1"/>
</dbReference>
<dbReference type="InterPro" id="IPR011706">
    <property type="entry name" value="Cu-oxidase_C"/>
</dbReference>
<dbReference type="Pfam" id="PF00394">
    <property type="entry name" value="Cu-oxidase"/>
    <property type="match status" value="1"/>
</dbReference>